<feature type="region of interest" description="Disordered" evidence="1">
    <location>
        <begin position="110"/>
        <end position="175"/>
    </location>
</feature>
<dbReference type="EMBL" id="BGPR01159435">
    <property type="protein sequence ID" value="GBL90168.1"/>
    <property type="molecule type" value="Genomic_DNA"/>
</dbReference>
<sequence>FDDPNAATGFDAQATAVLNDPTTSKLKKSDILKLKYTTALKLKELHEQGKLSEESIIETLEKLEKAVNSGVKKSKETAAFSLPSIDDLGLKDLNILKRKRTQDHLKRYRSMEDLDTYAKQGPIYEQEQEQSQDHQENEPLIGATGFSGLEPREEPQIESDLTDQPFGNMFDQTSY</sequence>
<dbReference type="AlphaFoldDB" id="A0A4Y2BDP5"/>
<keyword evidence="3" id="KW-1185">Reference proteome</keyword>
<organism evidence="2 3">
    <name type="scientific">Araneus ventricosus</name>
    <name type="common">Orbweaver spider</name>
    <name type="synonym">Epeira ventricosa</name>
    <dbReference type="NCBI Taxonomy" id="182803"/>
    <lineage>
        <taxon>Eukaryota</taxon>
        <taxon>Metazoa</taxon>
        <taxon>Ecdysozoa</taxon>
        <taxon>Arthropoda</taxon>
        <taxon>Chelicerata</taxon>
        <taxon>Arachnida</taxon>
        <taxon>Araneae</taxon>
        <taxon>Araneomorphae</taxon>
        <taxon>Entelegynae</taxon>
        <taxon>Araneoidea</taxon>
        <taxon>Araneidae</taxon>
        <taxon>Araneus</taxon>
    </lineage>
</organism>
<name>A0A4Y2BDP5_ARAVE</name>
<accession>A0A4Y2BDP5</accession>
<evidence type="ECO:0000313" key="3">
    <source>
        <dbReference type="Proteomes" id="UP000499080"/>
    </source>
</evidence>
<feature type="non-terminal residue" evidence="2">
    <location>
        <position position="1"/>
    </location>
</feature>
<evidence type="ECO:0000313" key="2">
    <source>
        <dbReference type="EMBL" id="GBL90168.1"/>
    </source>
</evidence>
<comment type="caution">
    <text evidence="2">The sequence shown here is derived from an EMBL/GenBank/DDBJ whole genome shotgun (WGS) entry which is preliminary data.</text>
</comment>
<gene>
    <name evidence="2" type="ORF">AVEN_741_1</name>
</gene>
<dbReference type="Proteomes" id="UP000499080">
    <property type="component" value="Unassembled WGS sequence"/>
</dbReference>
<reference evidence="2 3" key="1">
    <citation type="journal article" date="2019" name="Sci. Rep.">
        <title>Orb-weaving spider Araneus ventricosus genome elucidates the spidroin gene catalogue.</title>
        <authorList>
            <person name="Kono N."/>
            <person name="Nakamura H."/>
            <person name="Ohtoshi R."/>
            <person name="Moran D.A.P."/>
            <person name="Shinohara A."/>
            <person name="Yoshida Y."/>
            <person name="Fujiwara M."/>
            <person name="Mori M."/>
            <person name="Tomita M."/>
            <person name="Arakawa K."/>
        </authorList>
    </citation>
    <scope>NUCLEOTIDE SEQUENCE [LARGE SCALE GENOMIC DNA]</scope>
</reference>
<proteinExistence type="predicted"/>
<evidence type="ECO:0000256" key="1">
    <source>
        <dbReference type="SAM" id="MobiDB-lite"/>
    </source>
</evidence>
<protein>
    <submittedName>
        <fullName evidence="2">Uncharacterized protein</fullName>
    </submittedName>
</protein>